<dbReference type="VEuPathDB" id="CryptoDB:GNI_037520"/>
<keyword evidence="2" id="KW-1185">Reference proteome</keyword>
<dbReference type="EMBL" id="AFNH02000288">
    <property type="protein sequence ID" value="EZG78354.1"/>
    <property type="molecule type" value="Genomic_DNA"/>
</dbReference>
<name>A0A023BAL7_GRENI</name>
<sequence length="163" mass="18347">MCFHDREFGDYSDQIGIPKIVKRIVGETDSFASRDALDLNPTSGTVSSPGVEPGSWEYLRSLCDALKDPLLLAYHCGYLTLLSYNKPFDVYEVAFPNDEVKFGVLKLAAPLCMSKKMSRSFIRDLCRQLQFGKIEPFFKTLGKYFKHVPSPGVRMMAVAVVYS</sequence>
<accession>A0A023BAL7</accession>
<reference evidence="1" key="1">
    <citation type="submission" date="2013-12" db="EMBL/GenBank/DDBJ databases">
        <authorList>
            <person name="Omoto C.K."/>
            <person name="Sibley D."/>
            <person name="Venepally P."/>
            <person name="Hadjithomas M."/>
            <person name="Karamycheva S."/>
            <person name="Brunk B."/>
            <person name="Roos D."/>
            <person name="Caler E."/>
            <person name="Lorenzi H."/>
        </authorList>
    </citation>
    <scope>NUCLEOTIDE SEQUENCE</scope>
</reference>
<protein>
    <submittedName>
        <fullName evidence="1">Uncharacterized protein</fullName>
    </submittedName>
</protein>
<proteinExistence type="predicted"/>
<organism evidence="1 2">
    <name type="scientific">Gregarina niphandrodes</name>
    <name type="common">Septate eugregarine</name>
    <dbReference type="NCBI Taxonomy" id="110365"/>
    <lineage>
        <taxon>Eukaryota</taxon>
        <taxon>Sar</taxon>
        <taxon>Alveolata</taxon>
        <taxon>Apicomplexa</taxon>
        <taxon>Conoidasida</taxon>
        <taxon>Gregarinasina</taxon>
        <taxon>Eugregarinorida</taxon>
        <taxon>Gregarinidae</taxon>
        <taxon>Gregarina</taxon>
    </lineage>
</organism>
<comment type="caution">
    <text evidence="1">The sequence shown here is derived from an EMBL/GenBank/DDBJ whole genome shotgun (WGS) entry which is preliminary data.</text>
</comment>
<dbReference type="GeneID" id="22911456"/>
<evidence type="ECO:0000313" key="2">
    <source>
        <dbReference type="Proteomes" id="UP000019763"/>
    </source>
</evidence>
<dbReference type="RefSeq" id="XP_011129334.1">
    <property type="nucleotide sequence ID" value="XM_011131032.1"/>
</dbReference>
<dbReference type="AlphaFoldDB" id="A0A023BAL7"/>
<evidence type="ECO:0000313" key="1">
    <source>
        <dbReference type="EMBL" id="EZG78354.1"/>
    </source>
</evidence>
<dbReference type="Proteomes" id="UP000019763">
    <property type="component" value="Unassembled WGS sequence"/>
</dbReference>
<gene>
    <name evidence="1" type="ORF">GNI_037520</name>
</gene>